<feature type="compositionally biased region" description="Basic and acidic residues" evidence="1">
    <location>
        <begin position="93"/>
        <end position="105"/>
    </location>
</feature>
<feature type="region of interest" description="Disordered" evidence="1">
    <location>
        <begin position="53"/>
        <end position="105"/>
    </location>
</feature>
<keyword evidence="3" id="KW-1185">Reference proteome</keyword>
<sequence>MNEDNSSTSTGEDVRAVRGGVKGRLTLTFFIEREKGKDGDTRTFLIRSDGIKRKTDGRNSFTVPKCIGEEEGTGTERSRSKDKPGQSVSLDPGRMERGGRVMEFD</sequence>
<dbReference type="AlphaFoldDB" id="A0AAE0ZUM9"/>
<organism evidence="2 3">
    <name type="scientific">Elysia crispata</name>
    <name type="common">lettuce slug</name>
    <dbReference type="NCBI Taxonomy" id="231223"/>
    <lineage>
        <taxon>Eukaryota</taxon>
        <taxon>Metazoa</taxon>
        <taxon>Spiralia</taxon>
        <taxon>Lophotrochozoa</taxon>
        <taxon>Mollusca</taxon>
        <taxon>Gastropoda</taxon>
        <taxon>Heterobranchia</taxon>
        <taxon>Euthyneura</taxon>
        <taxon>Panpulmonata</taxon>
        <taxon>Sacoglossa</taxon>
        <taxon>Placobranchoidea</taxon>
        <taxon>Plakobranchidae</taxon>
        <taxon>Elysia</taxon>
    </lineage>
</organism>
<evidence type="ECO:0000256" key="1">
    <source>
        <dbReference type="SAM" id="MobiDB-lite"/>
    </source>
</evidence>
<reference evidence="2" key="1">
    <citation type="journal article" date="2023" name="G3 (Bethesda)">
        <title>A reference genome for the long-term kleptoplast-retaining sea slug Elysia crispata morphotype clarki.</title>
        <authorList>
            <person name="Eastman K.E."/>
            <person name="Pendleton A.L."/>
            <person name="Shaikh M.A."/>
            <person name="Suttiyut T."/>
            <person name="Ogas R."/>
            <person name="Tomko P."/>
            <person name="Gavelis G."/>
            <person name="Widhalm J.R."/>
            <person name="Wisecaver J.H."/>
        </authorList>
    </citation>
    <scope>NUCLEOTIDE SEQUENCE</scope>
    <source>
        <strain evidence="2">ECLA1</strain>
    </source>
</reference>
<name>A0AAE0ZUM9_9GAST</name>
<dbReference type="EMBL" id="JAWDGP010003263">
    <property type="protein sequence ID" value="KAK3775894.1"/>
    <property type="molecule type" value="Genomic_DNA"/>
</dbReference>
<gene>
    <name evidence="2" type="ORF">RRG08_011457</name>
</gene>
<proteinExistence type="predicted"/>
<evidence type="ECO:0000313" key="3">
    <source>
        <dbReference type="Proteomes" id="UP001283361"/>
    </source>
</evidence>
<comment type="caution">
    <text evidence="2">The sequence shown here is derived from an EMBL/GenBank/DDBJ whole genome shotgun (WGS) entry which is preliminary data.</text>
</comment>
<evidence type="ECO:0000313" key="2">
    <source>
        <dbReference type="EMBL" id="KAK3775894.1"/>
    </source>
</evidence>
<dbReference type="Proteomes" id="UP001283361">
    <property type="component" value="Unassembled WGS sequence"/>
</dbReference>
<accession>A0AAE0ZUM9</accession>
<feature type="compositionally biased region" description="Basic and acidic residues" evidence="1">
    <location>
        <begin position="74"/>
        <end position="84"/>
    </location>
</feature>
<protein>
    <submittedName>
        <fullName evidence="2">Uncharacterized protein</fullName>
    </submittedName>
</protein>